<dbReference type="Gene3D" id="1.20.58.760">
    <property type="entry name" value="Peptidase M41"/>
    <property type="match status" value="1"/>
</dbReference>
<dbReference type="InterPro" id="IPR003959">
    <property type="entry name" value="ATPase_AAA_core"/>
</dbReference>
<dbReference type="EMBL" id="JAQYXL010000001">
    <property type="protein sequence ID" value="MEN3229058.1"/>
    <property type="molecule type" value="Genomic_DNA"/>
</dbReference>
<protein>
    <submittedName>
        <fullName evidence="4">AAA family ATPase</fullName>
    </submittedName>
</protein>
<keyword evidence="5" id="KW-1185">Reference proteome</keyword>
<dbReference type="InterPro" id="IPR003960">
    <property type="entry name" value="ATPase_AAA_CS"/>
</dbReference>
<dbReference type="PROSITE" id="PS00674">
    <property type="entry name" value="AAA"/>
    <property type="match status" value="1"/>
</dbReference>
<dbReference type="InterPro" id="IPR027417">
    <property type="entry name" value="P-loop_NTPase"/>
</dbReference>
<feature type="compositionally biased region" description="Low complexity" evidence="2">
    <location>
        <begin position="678"/>
        <end position="693"/>
    </location>
</feature>
<sequence>MPRSQLPPDLLARAFIDILRREAGQTRQRPAALADGDLDDLLGTLDEPADREASPPLRPDLVAAAVSLARAIEAEEGLLQALRRGAPAVTVQVPSAEWVDPMERAVELCALGSLCLTRGGDGSRLGSEGIGQREALVVARDGSSTNHRPDKGNEAVGDALMAGHAVIGIAAEPARLLPRDLTRASDYRIAAGGLDAAGVALVIEAATGATASRSLAPRLAALCEPADLRLSVRHGGAGDAALDRLDGLLRGKLGAAGSGPRLEELHGYGAAKAWGLDLVEDLRRWRAGEIPFSACESALLLSGPPGCGKTRFGMALARSAGLPFLAGSLGQWQSARDGHLGHTLGAMRQFFERARREPCVALIDELDSFGDRDAFASDHRDYSSQVVNALLELLDGAASREGMVVIGATNLPDRIDPAIRRSGRLDRHIRIGLPGLDDLKGILRHYLGGELARCDLTPAAVQARGLTGADVEAAVRRARGAARRAGRSLAAGDLRAALADGMPPLSERVRLRAAVHEAGHGLAVVASGASQSVVLSVQAAGGLTEVDGIGEVGAATEAELEDFLVMTLAGRAAEEVILGDVSAGAVSDLAAATRCAGLMEARYGFSAEFPLVSVGLGDELDLARLPWLLRPVQVRLQAAYDRALDLMRTERLALERLARALFAHGYLDDPEVRALVAGRAARAPRNPAKPAPARGRRPPAEPG</sequence>
<feature type="region of interest" description="Disordered" evidence="2">
    <location>
        <begin position="678"/>
        <end position="703"/>
    </location>
</feature>
<dbReference type="SMART" id="SM00382">
    <property type="entry name" value="AAA"/>
    <property type="match status" value="1"/>
</dbReference>
<evidence type="ECO:0000313" key="4">
    <source>
        <dbReference type="EMBL" id="MEN3229058.1"/>
    </source>
</evidence>
<dbReference type="Pfam" id="PF00004">
    <property type="entry name" value="AAA"/>
    <property type="match status" value="1"/>
</dbReference>
<dbReference type="SUPFAM" id="SSF52540">
    <property type="entry name" value="P-loop containing nucleoside triphosphate hydrolases"/>
    <property type="match status" value="1"/>
</dbReference>
<dbReference type="InterPro" id="IPR000642">
    <property type="entry name" value="Peptidase_M41"/>
</dbReference>
<dbReference type="RefSeq" id="WP_183667221.1">
    <property type="nucleotide sequence ID" value="NZ_JACHOS010000004.1"/>
</dbReference>
<feature type="domain" description="AAA+ ATPase" evidence="3">
    <location>
        <begin position="295"/>
        <end position="435"/>
    </location>
</feature>
<evidence type="ECO:0000256" key="2">
    <source>
        <dbReference type="SAM" id="MobiDB-lite"/>
    </source>
</evidence>
<evidence type="ECO:0000259" key="3">
    <source>
        <dbReference type="SMART" id="SM00382"/>
    </source>
</evidence>
<dbReference type="Pfam" id="PF01434">
    <property type="entry name" value="Peptidase_M41"/>
    <property type="match status" value="1"/>
</dbReference>
<keyword evidence="1" id="KW-0067">ATP-binding</keyword>
<dbReference type="Gene3D" id="3.40.50.300">
    <property type="entry name" value="P-loop containing nucleotide triphosphate hydrolases"/>
    <property type="match status" value="1"/>
</dbReference>
<dbReference type="PANTHER" id="PTHR23076">
    <property type="entry name" value="METALLOPROTEASE M41 FTSH"/>
    <property type="match status" value="1"/>
</dbReference>
<gene>
    <name evidence="4" type="ORF">PUR21_15680</name>
</gene>
<evidence type="ECO:0000313" key="5">
    <source>
        <dbReference type="Proteomes" id="UP001404845"/>
    </source>
</evidence>
<dbReference type="Proteomes" id="UP001404845">
    <property type="component" value="Unassembled WGS sequence"/>
</dbReference>
<comment type="caution">
    <text evidence="4">The sequence shown here is derived from an EMBL/GenBank/DDBJ whole genome shotgun (WGS) entry which is preliminary data.</text>
</comment>
<organism evidence="4 5">
    <name type="scientific">Methylorubrum rhodesianum</name>
    <dbReference type="NCBI Taxonomy" id="29427"/>
    <lineage>
        <taxon>Bacteria</taxon>
        <taxon>Pseudomonadati</taxon>
        <taxon>Pseudomonadota</taxon>
        <taxon>Alphaproteobacteria</taxon>
        <taxon>Hyphomicrobiales</taxon>
        <taxon>Methylobacteriaceae</taxon>
        <taxon>Methylorubrum</taxon>
    </lineage>
</organism>
<proteinExistence type="inferred from homology"/>
<evidence type="ECO:0000256" key="1">
    <source>
        <dbReference type="RuleBase" id="RU003651"/>
    </source>
</evidence>
<name>A0ABU9ZCD4_9HYPH</name>
<accession>A0ABU9ZCD4</accession>
<dbReference type="InterPro" id="IPR003593">
    <property type="entry name" value="AAA+_ATPase"/>
</dbReference>
<keyword evidence="1" id="KW-0547">Nucleotide-binding</keyword>
<dbReference type="PANTHER" id="PTHR23076:SF97">
    <property type="entry name" value="ATP-DEPENDENT ZINC METALLOPROTEASE YME1L1"/>
    <property type="match status" value="1"/>
</dbReference>
<reference evidence="4 5" key="1">
    <citation type="journal article" date="2023" name="PLoS ONE">
        <title>Complete genome assembly of Hawai'i environmental nontuberculous mycobacteria reveals unexpected co-isolation with methylobacteria.</title>
        <authorList>
            <person name="Hendrix J."/>
            <person name="Epperson L.E."/>
            <person name="Tong E.I."/>
            <person name="Chan Y.L."/>
            <person name="Hasan N.A."/>
            <person name="Dawrs S.N."/>
            <person name="Norton G.J."/>
            <person name="Virdi R."/>
            <person name="Crooks J.L."/>
            <person name="Chan E.D."/>
            <person name="Honda J.R."/>
            <person name="Strong M."/>
        </authorList>
    </citation>
    <scope>NUCLEOTIDE SEQUENCE [LARGE SCALE GENOMIC DNA]</scope>
    <source>
        <strain evidence="4 5">NJH_HI01</strain>
    </source>
</reference>
<dbReference type="CDD" id="cd19481">
    <property type="entry name" value="RecA-like_protease"/>
    <property type="match status" value="1"/>
</dbReference>
<dbReference type="InterPro" id="IPR037219">
    <property type="entry name" value="Peptidase_M41-like"/>
</dbReference>
<dbReference type="SUPFAM" id="SSF140990">
    <property type="entry name" value="FtsH protease domain-like"/>
    <property type="match status" value="1"/>
</dbReference>
<comment type="similarity">
    <text evidence="1">Belongs to the AAA ATPase family.</text>
</comment>